<reference evidence="1" key="2">
    <citation type="submission" date="2021-10" db="EMBL/GenBank/DDBJ databases">
        <title>Phylogenomics reveals ancestral predisposition of the termite-cultivated fungus Termitomyces towards a domesticated lifestyle.</title>
        <authorList>
            <person name="Auxier B."/>
            <person name="Grum-Grzhimaylo A."/>
            <person name="Cardenas M.E."/>
            <person name="Lodge J.D."/>
            <person name="Laessoe T."/>
            <person name="Pedersen O."/>
            <person name="Smith M.E."/>
            <person name="Kuyper T.W."/>
            <person name="Franco-Molano E.A."/>
            <person name="Baroni T.J."/>
            <person name="Aanen D.K."/>
        </authorList>
    </citation>
    <scope>NUCLEOTIDE SEQUENCE</scope>
    <source>
        <strain evidence="1">AP01</strain>
        <tissue evidence="1">Mycelium</tissue>
    </source>
</reference>
<dbReference type="SUPFAM" id="SSF48403">
    <property type="entry name" value="Ankyrin repeat"/>
    <property type="match status" value="1"/>
</dbReference>
<dbReference type="AlphaFoldDB" id="A0A9P7G4I3"/>
<evidence type="ECO:0000313" key="1">
    <source>
        <dbReference type="EMBL" id="KAG5642680.1"/>
    </source>
</evidence>
<name>A0A9P7G4I3_9AGAR</name>
<protein>
    <recommendedName>
        <fullName evidence="3">Ankyrin</fullName>
    </recommendedName>
</protein>
<accession>A0A9P7G4I3</accession>
<keyword evidence="2" id="KW-1185">Reference proteome</keyword>
<proteinExistence type="predicted"/>
<dbReference type="OrthoDB" id="194358at2759"/>
<dbReference type="Proteomes" id="UP000775547">
    <property type="component" value="Unassembled WGS sequence"/>
</dbReference>
<dbReference type="Gene3D" id="6.10.140.2220">
    <property type="match status" value="1"/>
</dbReference>
<dbReference type="EMBL" id="JABCKV010000166">
    <property type="protein sequence ID" value="KAG5642680.1"/>
    <property type="molecule type" value="Genomic_DNA"/>
</dbReference>
<comment type="caution">
    <text evidence="1">The sequence shown here is derived from an EMBL/GenBank/DDBJ whole genome shotgun (WGS) entry which is preliminary data.</text>
</comment>
<evidence type="ECO:0008006" key="3">
    <source>
        <dbReference type="Google" id="ProtNLM"/>
    </source>
</evidence>
<dbReference type="Gene3D" id="1.25.40.20">
    <property type="entry name" value="Ankyrin repeat-containing domain"/>
    <property type="match status" value="1"/>
</dbReference>
<sequence>MPVHLTASALSRSGKNDGGLTVTEEMLDILSQPGFISLGKRGQRLRTLYVNHSMSFDAMKLSYFGQCCFLGHLEPVQELVGSGTAPDLEGAETPYKFGYATLIVAGAQRVQANRPGNLKHVATMEYLISCGVPVDMPDTVGFTALGHALMSSFQPELARVLLTAGANNRYDEVPLIGAMQKNYVRGIDLLMEFGADPDVQEADGMSPGNAALKFGPQVSAAMQKWIRKRSGTEAPRVKKRCDGCGKMTVPLKNCAKCRVARYCSAGKAWTTHKTMCKPFSNLTTVTLKPHYEYDRTIMPMQALANEFFSNNATTPAAHHRSAHLPKNIEEESKNLVIKIQLPFNPVTNRGEPGRPLFIYTKKRDFVCSVHRKDCPKEYDRVAEAIVQKGPGGAKAYFAAELRSKDELVVKVADVLAEQPF</sequence>
<organism evidence="1 2">
    <name type="scientific">Asterophora parasitica</name>
    <dbReference type="NCBI Taxonomy" id="117018"/>
    <lineage>
        <taxon>Eukaryota</taxon>
        <taxon>Fungi</taxon>
        <taxon>Dikarya</taxon>
        <taxon>Basidiomycota</taxon>
        <taxon>Agaricomycotina</taxon>
        <taxon>Agaricomycetes</taxon>
        <taxon>Agaricomycetidae</taxon>
        <taxon>Agaricales</taxon>
        <taxon>Tricholomatineae</taxon>
        <taxon>Lyophyllaceae</taxon>
        <taxon>Asterophora</taxon>
    </lineage>
</organism>
<dbReference type="InterPro" id="IPR036770">
    <property type="entry name" value="Ankyrin_rpt-contain_sf"/>
</dbReference>
<dbReference type="SUPFAM" id="SSF144232">
    <property type="entry name" value="HIT/MYND zinc finger-like"/>
    <property type="match status" value="1"/>
</dbReference>
<gene>
    <name evidence="1" type="ORF">DXG03_002338</name>
</gene>
<evidence type="ECO:0000313" key="2">
    <source>
        <dbReference type="Proteomes" id="UP000775547"/>
    </source>
</evidence>
<reference evidence="1" key="1">
    <citation type="submission" date="2020-07" db="EMBL/GenBank/DDBJ databases">
        <authorList>
            <person name="Nieuwenhuis M."/>
            <person name="Van De Peppel L.J.J."/>
        </authorList>
    </citation>
    <scope>NUCLEOTIDE SEQUENCE</scope>
    <source>
        <strain evidence="1">AP01</strain>
        <tissue evidence="1">Mycelium</tissue>
    </source>
</reference>